<comment type="cofactor">
    <cofactor evidence="1 8">
        <name>heme</name>
        <dbReference type="ChEBI" id="CHEBI:30413"/>
    </cofactor>
</comment>
<proteinExistence type="inferred from homology"/>
<evidence type="ECO:0000256" key="7">
    <source>
        <dbReference type="ARBA" id="ARBA00023033"/>
    </source>
</evidence>
<dbReference type="InterPro" id="IPR001128">
    <property type="entry name" value="Cyt_P450"/>
</dbReference>
<name>A0ABD0KMR2_9CAEN</name>
<evidence type="ECO:0000256" key="2">
    <source>
        <dbReference type="ARBA" id="ARBA00010617"/>
    </source>
</evidence>
<evidence type="ECO:0000313" key="11">
    <source>
        <dbReference type="Proteomes" id="UP001519460"/>
    </source>
</evidence>
<dbReference type="AlphaFoldDB" id="A0ABD0KMR2"/>
<dbReference type="GO" id="GO:0004497">
    <property type="term" value="F:monooxygenase activity"/>
    <property type="evidence" value="ECO:0007669"/>
    <property type="project" value="UniProtKB-KW"/>
</dbReference>
<evidence type="ECO:0000256" key="6">
    <source>
        <dbReference type="ARBA" id="ARBA00023004"/>
    </source>
</evidence>
<evidence type="ECO:0000313" key="10">
    <source>
        <dbReference type="EMBL" id="KAK7488462.1"/>
    </source>
</evidence>
<keyword evidence="4 8" id="KW-0479">Metal-binding</keyword>
<keyword evidence="7 9" id="KW-0503">Monooxygenase</keyword>
<dbReference type="GO" id="GO:0046872">
    <property type="term" value="F:metal ion binding"/>
    <property type="evidence" value="ECO:0007669"/>
    <property type="project" value="UniProtKB-KW"/>
</dbReference>
<dbReference type="CDD" id="cd11054">
    <property type="entry name" value="CYP24A1-like"/>
    <property type="match status" value="1"/>
</dbReference>
<dbReference type="EMBL" id="JACVVK020000150">
    <property type="protein sequence ID" value="KAK7488462.1"/>
    <property type="molecule type" value="Genomic_DNA"/>
</dbReference>
<dbReference type="SUPFAM" id="SSF48264">
    <property type="entry name" value="Cytochrome P450"/>
    <property type="match status" value="1"/>
</dbReference>
<accession>A0ABD0KMR2</accession>
<keyword evidence="11" id="KW-1185">Reference proteome</keyword>
<evidence type="ECO:0000256" key="3">
    <source>
        <dbReference type="ARBA" id="ARBA00022617"/>
    </source>
</evidence>
<evidence type="ECO:0000256" key="8">
    <source>
        <dbReference type="PIRSR" id="PIRSR602401-1"/>
    </source>
</evidence>
<feature type="binding site" description="axial binding residue" evidence="8">
    <location>
        <position position="496"/>
    </location>
    <ligand>
        <name>heme</name>
        <dbReference type="ChEBI" id="CHEBI:30413"/>
    </ligand>
    <ligandPart>
        <name>Fe</name>
        <dbReference type="ChEBI" id="CHEBI:18248"/>
    </ligandPart>
</feature>
<evidence type="ECO:0000256" key="4">
    <source>
        <dbReference type="ARBA" id="ARBA00022723"/>
    </source>
</evidence>
<protein>
    <recommendedName>
        <fullName evidence="12">Cytochrome P450</fullName>
    </recommendedName>
</protein>
<comment type="similarity">
    <text evidence="2 9">Belongs to the cytochrome P450 family.</text>
</comment>
<keyword evidence="5 9" id="KW-0560">Oxidoreductase</keyword>
<reference evidence="10 11" key="1">
    <citation type="journal article" date="2023" name="Sci. Data">
        <title>Genome assembly of the Korean intertidal mud-creeper Batillaria attramentaria.</title>
        <authorList>
            <person name="Patra A.K."/>
            <person name="Ho P.T."/>
            <person name="Jun S."/>
            <person name="Lee S.J."/>
            <person name="Kim Y."/>
            <person name="Won Y.J."/>
        </authorList>
    </citation>
    <scope>NUCLEOTIDE SEQUENCE [LARGE SCALE GENOMIC DNA]</scope>
    <source>
        <strain evidence="10">Wonlab-2016</strain>
    </source>
</reference>
<dbReference type="InterPro" id="IPR002401">
    <property type="entry name" value="Cyt_P450_E_grp-I"/>
</dbReference>
<dbReference type="PANTHER" id="PTHR24279">
    <property type="entry name" value="CYTOCHROME P450"/>
    <property type="match status" value="1"/>
</dbReference>
<dbReference type="PRINTS" id="PR00463">
    <property type="entry name" value="EP450I"/>
</dbReference>
<dbReference type="InterPro" id="IPR036396">
    <property type="entry name" value="Cyt_P450_sf"/>
</dbReference>
<evidence type="ECO:0000256" key="5">
    <source>
        <dbReference type="ARBA" id="ARBA00023002"/>
    </source>
</evidence>
<evidence type="ECO:0000256" key="1">
    <source>
        <dbReference type="ARBA" id="ARBA00001971"/>
    </source>
</evidence>
<dbReference type="PANTHER" id="PTHR24279:SF120">
    <property type="entry name" value="CYTOCHROME P450"/>
    <property type="match status" value="1"/>
</dbReference>
<dbReference type="FunFam" id="1.10.630.10:FF:000006">
    <property type="entry name" value="Cytochrome P450 302a1, mitochondrial"/>
    <property type="match status" value="1"/>
</dbReference>
<dbReference type="Proteomes" id="UP001519460">
    <property type="component" value="Unassembled WGS sequence"/>
</dbReference>
<gene>
    <name evidence="10" type="ORF">BaRGS_00020247</name>
</gene>
<evidence type="ECO:0000256" key="9">
    <source>
        <dbReference type="RuleBase" id="RU000461"/>
    </source>
</evidence>
<organism evidence="10 11">
    <name type="scientific">Batillaria attramentaria</name>
    <dbReference type="NCBI Taxonomy" id="370345"/>
    <lineage>
        <taxon>Eukaryota</taxon>
        <taxon>Metazoa</taxon>
        <taxon>Spiralia</taxon>
        <taxon>Lophotrochozoa</taxon>
        <taxon>Mollusca</taxon>
        <taxon>Gastropoda</taxon>
        <taxon>Caenogastropoda</taxon>
        <taxon>Sorbeoconcha</taxon>
        <taxon>Cerithioidea</taxon>
        <taxon>Batillariidae</taxon>
        <taxon>Batillaria</taxon>
    </lineage>
</organism>
<keyword evidence="3 8" id="KW-0349">Heme</keyword>
<dbReference type="Pfam" id="PF00067">
    <property type="entry name" value="p450"/>
    <property type="match status" value="1"/>
</dbReference>
<dbReference type="InterPro" id="IPR050479">
    <property type="entry name" value="CYP11_CYP27_families"/>
</dbReference>
<dbReference type="Gene3D" id="1.10.630.10">
    <property type="entry name" value="Cytochrome P450"/>
    <property type="match status" value="1"/>
</dbReference>
<dbReference type="PROSITE" id="PS00086">
    <property type="entry name" value="CYTOCHROME_P450"/>
    <property type="match status" value="1"/>
</dbReference>
<evidence type="ECO:0008006" key="12">
    <source>
        <dbReference type="Google" id="ProtNLM"/>
    </source>
</evidence>
<dbReference type="PRINTS" id="PR00385">
    <property type="entry name" value="P450"/>
</dbReference>
<keyword evidence="6 8" id="KW-0408">Iron</keyword>
<comment type="caution">
    <text evidence="10">The sequence shown here is derived from an EMBL/GenBank/DDBJ whole genome shotgun (WGS) entry which is preliminary data.</text>
</comment>
<dbReference type="InterPro" id="IPR017972">
    <property type="entry name" value="Cyt_P450_CS"/>
</dbReference>
<sequence>MSKIKAAQRIATKVMPSILSGQRTLSTSAKAQQGVHFLEMDVQAMGKHCPLRATVDGLTIGFEHNPGTNIQPDSHDTEIKPFDHVPGPKGFPIVGTLFDYFKKDGLRFSKMFEAYRQRSLQYGPLYKEQIGPIQTVVVSDPTEYSKVLRAEGRHPVRREMEPMVYYRQQKGIDLGLVNSQGEGWHRQRTAVSKHMLKLKAVNQFSQPMNTVAQDFVAHLNEITDSNNEVPGLETEIFKWAMESIGTFLFEERIGCLAKNPSGLAQNFIYHLQSYFRLMQPLMYNLPIYKIFRTQRWAQYEHHADQVMRIGRIFVDKKVQALQEGDPSNPPSAFLSELLANENLSAADVTGTAVDLLMAAVETTSNALLWCLYCLAKNPEVQERLRREVNDVLVPEGTITSETLADLPYVKAVLKETFRMYPITYATSRILPADLELAGYNIPAGSHVQANLYGMFRDPELFPDPHQFRPERWLRGNMDPKLKSLSNLIWGHGPRMCIGRRFAEMELHLLLSKIVQTFKLSYTHEDVEPTLNTVMTPDRPLRITFTTESGQFSC</sequence>